<organism evidence="5 6">
    <name type="scientific">Planobacterium oryzisoli</name>
    <dbReference type="NCBI Taxonomy" id="2771435"/>
    <lineage>
        <taxon>Bacteria</taxon>
        <taxon>Pseudomonadati</taxon>
        <taxon>Bacteroidota</taxon>
        <taxon>Flavobacteriia</taxon>
        <taxon>Flavobacteriales</taxon>
        <taxon>Weeksellaceae</taxon>
        <taxon>Chryseobacterium group</taxon>
        <taxon>Chryseobacterium</taxon>
    </lineage>
</organism>
<dbReference type="GO" id="GO:0017004">
    <property type="term" value="P:cytochrome complex assembly"/>
    <property type="evidence" value="ECO:0007669"/>
    <property type="project" value="UniProtKB-KW"/>
</dbReference>
<evidence type="ECO:0000256" key="1">
    <source>
        <dbReference type="ARBA" id="ARBA00004196"/>
    </source>
</evidence>
<dbReference type="Pfam" id="PF08534">
    <property type="entry name" value="Redoxin"/>
    <property type="match status" value="1"/>
</dbReference>
<dbReference type="PANTHER" id="PTHR42852:SF17">
    <property type="entry name" value="THIOREDOXIN-LIKE PROTEIN HI_1115"/>
    <property type="match status" value="1"/>
</dbReference>
<dbReference type="InterPro" id="IPR013740">
    <property type="entry name" value="Redoxin"/>
</dbReference>
<keyword evidence="3" id="KW-0676">Redox-active center</keyword>
<feature type="domain" description="Thioredoxin" evidence="4">
    <location>
        <begin position="54"/>
        <end position="197"/>
    </location>
</feature>
<dbReference type="PROSITE" id="PS51352">
    <property type="entry name" value="THIOREDOXIN_2"/>
    <property type="match status" value="1"/>
</dbReference>
<name>A0A930YU21_9FLAO</name>
<keyword evidence="2" id="KW-0201">Cytochrome c-type biogenesis</keyword>
<dbReference type="InterPro" id="IPR013766">
    <property type="entry name" value="Thioredoxin_domain"/>
</dbReference>
<dbReference type="EMBL" id="JADKYY010000001">
    <property type="protein sequence ID" value="MBF5026365.1"/>
    <property type="molecule type" value="Genomic_DNA"/>
</dbReference>
<evidence type="ECO:0000256" key="2">
    <source>
        <dbReference type="ARBA" id="ARBA00022748"/>
    </source>
</evidence>
<sequence>MHEKNNKSKSWIRKNITNILFGAFALTILFVPQAKSWFIRQVASTGIMNASLKEKGEFPAADFSSVAFTDGQGKNYTLGELQGKVVFINFWASWCPPCRAEFPSIEKFYSKYKEEENLVFLTVNMDQDPALGKAYLEKEHLSVPFVLPGGDIPSELFEGALPTTLLLDKEGTIRMRHTGAGDYSKSSFYSKVEQLLRE</sequence>
<proteinExistence type="predicted"/>
<gene>
    <name evidence="5" type="ORF">IC612_00950</name>
</gene>
<accession>A0A930YU21</accession>
<evidence type="ECO:0000313" key="5">
    <source>
        <dbReference type="EMBL" id="MBF5026365.1"/>
    </source>
</evidence>
<dbReference type="GO" id="GO:0016491">
    <property type="term" value="F:oxidoreductase activity"/>
    <property type="evidence" value="ECO:0007669"/>
    <property type="project" value="InterPro"/>
</dbReference>
<dbReference type="GO" id="GO:0030313">
    <property type="term" value="C:cell envelope"/>
    <property type="evidence" value="ECO:0007669"/>
    <property type="project" value="UniProtKB-SubCell"/>
</dbReference>
<dbReference type="InterPro" id="IPR017937">
    <property type="entry name" value="Thioredoxin_CS"/>
</dbReference>
<dbReference type="CDD" id="cd02966">
    <property type="entry name" value="TlpA_like_family"/>
    <property type="match status" value="1"/>
</dbReference>
<dbReference type="Gene3D" id="3.40.30.10">
    <property type="entry name" value="Glutaredoxin"/>
    <property type="match status" value="1"/>
</dbReference>
<keyword evidence="6" id="KW-1185">Reference proteome</keyword>
<evidence type="ECO:0000256" key="3">
    <source>
        <dbReference type="ARBA" id="ARBA00023284"/>
    </source>
</evidence>
<evidence type="ECO:0000313" key="6">
    <source>
        <dbReference type="Proteomes" id="UP000694480"/>
    </source>
</evidence>
<protein>
    <submittedName>
        <fullName evidence="5">TlpA family protein disulfide reductase</fullName>
    </submittedName>
</protein>
<evidence type="ECO:0000259" key="4">
    <source>
        <dbReference type="PROSITE" id="PS51352"/>
    </source>
</evidence>
<dbReference type="SUPFAM" id="SSF52833">
    <property type="entry name" value="Thioredoxin-like"/>
    <property type="match status" value="1"/>
</dbReference>
<reference evidence="5" key="1">
    <citation type="submission" date="2020-11" db="EMBL/GenBank/DDBJ databases">
        <title>Genome seq and assembly of Planobacterium sp.</title>
        <authorList>
            <person name="Chhetri G."/>
        </authorList>
    </citation>
    <scope>NUCLEOTIDE SEQUENCE</scope>
    <source>
        <strain evidence="5">GCR5</strain>
    </source>
</reference>
<dbReference type="InterPro" id="IPR036249">
    <property type="entry name" value="Thioredoxin-like_sf"/>
</dbReference>
<comment type="caution">
    <text evidence="5">The sequence shown here is derived from an EMBL/GenBank/DDBJ whole genome shotgun (WGS) entry which is preliminary data.</text>
</comment>
<dbReference type="InterPro" id="IPR050553">
    <property type="entry name" value="Thioredoxin_ResA/DsbE_sf"/>
</dbReference>
<dbReference type="PROSITE" id="PS00194">
    <property type="entry name" value="THIOREDOXIN_1"/>
    <property type="match status" value="1"/>
</dbReference>
<dbReference type="Proteomes" id="UP000694480">
    <property type="component" value="Unassembled WGS sequence"/>
</dbReference>
<dbReference type="AlphaFoldDB" id="A0A930YU21"/>
<dbReference type="PANTHER" id="PTHR42852">
    <property type="entry name" value="THIOL:DISULFIDE INTERCHANGE PROTEIN DSBE"/>
    <property type="match status" value="1"/>
</dbReference>
<dbReference type="RefSeq" id="WP_194738293.1">
    <property type="nucleotide sequence ID" value="NZ_JADKYY010000001.1"/>
</dbReference>
<comment type="subcellular location">
    <subcellularLocation>
        <location evidence="1">Cell envelope</location>
    </subcellularLocation>
</comment>